<dbReference type="WBParaSite" id="PEQ_0000793901-mRNA-1">
    <property type="protein sequence ID" value="PEQ_0000793901-mRNA-1"/>
    <property type="gene ID" value="PEQ_0000793901"/>
</dbReference>
<accession>A0A914RN61</accession>
<name>A0A914RN61_PAREQ</name>
<dbReference type="Proteomes" id="UP000887564">
    <property type="component" value="Unplaced"/>
</dbReference>
<proteinExistence type="predicted"/>
<organism evidence="2 3">
    <name type="scientific">Parascaris equorum</name>
    <name type="common">Equine roundworm</name>
    <dbReference type="NCBI Taxonomy" id="6256"/>
    <lineage>
        <taxon>Eukaryota</taxon>
        <taxon>Metazoa</taxon>
        <taxon>Ecdysozoa</taxon>
        <taxon>Nematoda</taxon>
        <taxon>Chromadorea</taxon>
        <taxon>Rhabditida</taxon>
        <taxon>Spirurina</taxon>
        <taxon>Ascaridomorpha</taxon>
        <taxon>Ascaridoidea</taxon>
        <taxon>Ascarididae</taxon>
        <taxon>Parascaris</taxon>
    </lineage>
</organism>
<dbReference type="Pfam" id="PF00583">
    <property type="entry name" value="Acetyltransf_1"/>
    <property type="match status" value="1"/>
</dbReference>
<evidence type="ECO:0000313" key="3">
    <source>
        <dbReference type="WBParaSite" id="PEQ_0000793901-mRNA-1"/>
    </source>
</evidence>
<dbReference type="InterPro" id="IPR016181">
    <property type="entry name" value="Acyl_CoA_acyltransferase"/>
</dbReference>
<dbReference type="Gene3D" id="3.40.630.30">
    <property type="match status" value="1"/>
</dbReference>
<sequence length="150" mass="17596">MVNIQQLEPFKEVLRRQVPREVGKPIPMKVYEIKHPKNSGDPWMGAYSKHGFWYKFYRGNSDDFDKCIFDVIFDRRSSNCDDDFFKGDVLGSVAFACYDDVAVIGVYFVIEDYRHSGIGTKLFSEALKRIGSKNIIFHSRKRLIYFRIFT</sequence>
<keyword evidence="2" id="KW-1185">Reference proteome</keyword>
<dbReference type="CDD" id="cd04301">
    <property type="entry name" value="NAT_SF"/>
    <property type="match status" value="1"/>
</dbReference>
<dbReference type="GO" id="GO:0016747">
    <property type="term" value="F:acyltransferase activity, transferring groups other than amino-acyl groups"/>
    <property type="evidence" value="ECO:0007669"/>
    <property type="project" value="InterPro"/>
</dbReference>
<evidence type="ECO:0000259" key="1">
    <source>
        <dbReference type="Pfam" id="PF00583"/>
    </source>
</evidence>
<dbReference type="AlphaFoldDB" id="A0A914RN61"/>
<evidence type="ECO:0000313" key="2">
    <source>
        <dbReference type="Proteomes" id="UP000887564"/>
    </source>
</evidence>
<feature type="domain" description="N-acetyltransferase" evidence="1">
    <location>
        <begin position="76"/>
        <end position="133"/>
    </location>
</feature>
<dbReference type="InterPro" id="IPR000182">
    <property type="entry name" value="GNAT_dom"/>
</dbReference>
<dbReference type="SUPFAM" id="SSF55729">
    <property type="entry name" value="Acyl-CoA N-acyltransferases (Nat)"/>
    <property type="match status" value="1"/>
</dbReference>
<reference evidence="3" key="1">
    <citation type="submission" date="2022-11" db="UniProtKB">
        <authorList>
            <consortium name="WormBaseParasite"/>
        </authorList>
    </citation>
    <scope>IDENTIFICATION</scope>
</reference>
<protein>
    <submittedName>
        <fullName evidence="3">N-acetyltransferase domain-containing protein</fullName>
    </submittedName>
</protein>